<dbReference type="SMART" id="SM00855">
    <property type="entry name" value="PGAM"/>
    <property type="match status" value="1"/>
</dbReference>
<organism evidence="4 5">
    <name type="scientific">Leifsonella bigeumensis</name>
    <dbReference type="NCBI Taxonomy" id="433643"/>
    <lineage>
        <taxon>Bacteria</taxon>
        <taxon>Bacillati</taxon>
        <taxon>Actinomycetota</taxon>
        <taxon>Actinomycetes</taxon>
        <taxon>Micrococcales</taxon>
        <taxon>Microbacteriaceae</taxon>
        <taxon>Leifsonella</taxon>
    </lineage>
</organism>
<comment type="caution">
    <text evidence="4">The sequence shown here is derived from an EMBL/GenBank/DDBJ whole genome shotgun (WGS) entry which is preliminary data.</text>
</comment>
<keyword evidence="2" id="KW-0413">Isomerase</keyword>
<name>A0ABP7FQ57_9MICO</name>
<protein>
    <submittedName>
        <fullName evidence="4">Phosphatase PhoE</fullName>
    </submittedName>
</protein>
<dbReference type="EMBL" id="BAABAE010000003">
    <property type="protein sequence ID" value="GAA3744967.1"/>
    <property type="molecule type" value="Genomic_DNA"/>
</dbReference>
<dbReference type="PANTHER" id="PTHR48100:SF1">
    <property type="entry name" value="HISTIDINE PHOSPHATASE FAMILY PROTEIN-RELATED"/>
    <property type="match status" value="1"/>
</dbReference>
<feature type="region of interest" description="Disordered" evidence="3">
    <location>
        <begin position="191"/>
        <end position="213"/>
    </location>
</feature>
<dbReference type="Gene3D" id="3.40.50.1240">
    <property type="entry name" value="Phosphoglycerate mutase-like"/>
    <property type="match status" value="1"/>
</dbReference>
<keyword evidence="5" id="KW-1185">Reference proteome</keyword>
<proteinExistence type="predicted"/>
<evidence type="ECO:0000313" key="4">
    <source>
        <dbReference type="EMBL" id="GAA3744967.1"/>
    </source>
</evidence>
<accession>A0ABP7FQ57</accession>
<dbReference type="InterPro" id="IPR050275">
    <property type="entry name" value="PGM_Phosphatase"/>
</dbReference>
<dbReference type="InterPro" id="IPR001345">
    <property type="entry name" value="PG/BPGM_mutase_AS"/>
</dbReference>
<sequence>MTLLYLVRHGETDWNRAHRIQGSTDIPLNGTGRGQAARAARLLARRQWDGLYSSPLSRAVETAAIIGAELGFGEPELLPELVERNYGDAEGLTDRQIMRRYPGSTPVPGRESREEVAARVMPALLALAEDHDGGRFVITTHGAVIRTVLVAVGAPVERGVPITNGSIHSFRHAGGTLELKEFDDPIETESVLAGEEDLDEQNLLEEQEAKGVR</sequence>
<evidence type="ECO:0000256" key="1">
    <source>
        <dbReference type="ARBA" id="ARBA00023152"/>
    </source>
</evidence>
<dbReference type="Pfam" id="PF00300">
    <property type="entry name" value="His_Phos_1"/>
    <property type="match status" value="1"/>
</dbReference>
<dbReference type="InterPro" id="IPR029033">
    <property type="entry name" value="His_PPase_superfam"/>
</dbReference>
<dbReference type="Proteomes" id="UP001501004">
    <property type="component" value="Unassembled WGS sequence"/>
</dbReference>
<dbReference type="PROSITE" id="PS00175">
    <property type="entry name" value="PG_MUTASE"/>
    <property type="match status" value="1"/>
</dbReference>
<feature type="compositionally biased region" description="Acidic residues" evidence="3">
    <location>
        <begin position="194"/>
        <end position="206"/>
    </location>
</feature>
<dbReference type="PANTHER" id="PTHR48100">
    <property type="entry name" value="BROAD-SPECIFICITY PHOSPHATASE YOR283W-RELATED"/>
    <property type="match status" value="1"/>
</dbReference>
<dbReference type="SUPFAM" id="SSF53254">
    <property type="entry name" value="Phosphoglycerate mutase-like"/>
    <property type="match status" value="1"/>
</dbReference>
<dbReference type="InterPro" id="IPR013078">
    <property type="entry name" value="His_Pase_superF_clade-1"/>
</dbReference>
<keyword evidence="1" id="KW-0324">Glycolysis</keyword>
<reference evidence="5" key="1">
    <citation type="journal article" date="2019" name="Int. J. Syst. Evol. Microbiol.">
        <title>The Global Catalogue of Microorganisms (GCM) 10K type strain sequencing project: providing services to taxonomists for standard genome sequencing and annotation.</title>
        <authorList>
            <consortium name="The Broad Institute Genomics Platform"/>
            <consortium name="The Broad Institute Genome Sequencing Center for Infectious Disease"/>
            <person name="Wu L."/>
            <person name="Ma J."/>
        </authorList>
    </citation>
    <scope>NUCLEOTIDE SEQUENCE [LARGE SCALE GENOMIC DNA]</scope>
    <source>
        <strain evidence="5">JCM 16949</strain>
    </source>
</reference>
<dbReference type="RefSeq" id="WP_344756362.1">
    <property type="nucleotide sequence ID" value="NZ_BAABAE010000003.1"/>
</dbReference>
<gene>
    <name evidence="4" type="primary">phoE</name>
    <name evidence="4" type="ORF">GCM10022239_20720</name>
</gene>
<evidence type="ECO:0000313" key="5">
    <source>
        <dbReference type="Proteomes" id="UP001501004"/>
    </source>
</evidence>
<evidence type="ECO:0000256" key="2">
    <source>
        <dbReference type="ARBA" id="ARBA00023235"/>
    </source>
</evidence>
<evidence type="ECO:0000256" key="3">
    <source>
        <dbReference type="SAM" id="MobiDB-lite"/>
    </source>
</evidence>
<dbReference type="CDD" id="cd07067">
    <property type="entry name" value="HP_PGM_like"/>
    <property type="match status" value="1"/>
</dbReference>